<feature type="non-terminal residue" evidence="3">
    <location>
        <position position="317"/>
    </location>
</feature>
<organism evidence="3">
    <name type="scientific">marine metagenome</name>
    <dbReference type="NCBI Taxonomy" id="408172"/>
    <lineage>
        <taxon>unclassified sequences</taxon>
        <taxon>metagenomes</taxon>
        <taxon>ecological metagenomes</taxon>
    </lineage>
</organism>
<dbReference type="SUPFAM" id="SSF89733">
    <property type="entry name" value="L-sulfolactate dehydrogenase-like"/>
    <property type="match status" value="1"/>
</dbReference>
<evidence type="ECO:0000256" key="2">
    <source>
        <dbReference type="ARBA" id="ARBA00023002"/>
    </source>
</evidence>
<proteinExistence type="inferred from homology"/>
<dbReference type="Pfam" id="PF02615">
    <property type="entry name" value="Ldh_2"/>
    <property type="match status" value="2"/>
</dbReference>
<evidence type="ECO:0000256" key="1">
    <source>
        <dbReference type="ARBA" id="ARBA00006056"/>
    </source>
</evidence>
<name>A0A382JKK1_9ZZZZ</name>
<dbReference type="PANTHER" id="PTHR11091:SF0">
    <property type="entry name" value="MALATE DEHYDROGENASE"/>
    <property type="match status" value="1"/>
</dbReference>
<dbReference type="InterPro" id="IPR036111">
    <property type="entry name" value="Mal/L-sulfo/L-lacto_DH-like_sf"/>
</dbReference>
<dbReference type="InterPro" id="IPR003767">
    <property type="entry name" value="Malate/L-lactate_DH-like"/>
</dbReference>
<dbReference type="Gene3D" id="1.10.1530.10">
    <property type="match status" value="1"/>
</dbReference>
<comment type="similarity">
    <text evidence="1">Belongs to the LDH2/MDH2 oxidoreductase family.</text>
</comment>
<dbReference type="GO" id="GO:0016491">
    <property type="term" value="F:oxidoreductase activity"/>
    <property type="evidence" value="ECO:0007669"/>
    <property type="project" value="UniProtKB-KW"/>
</dbReference>
<dbReference type="Gene3D" id="3.30.1370.60">
    <property type="entry name" value="Hypothetical oxidoreductase yiak, domain 2"/>
    <property type="match status" value="1"/>
</dbReference>
<keyword evidence="2" id="KW-0560">Oxidoreductase</keyword>
<sequence length="317" mass="33818">MNLPPVDFIRVREDRLLEFVTECFRRSGLDTDHAALIARLLVNNDLRGVRSHGSLSANGYCNGFATGGFNPAPEITVLNETQALVVLDGDGTLGYLPMAQAARLAVDKARQHGVGVALVRHIGHYGSAGHYTRICSDAGCVGYSVQGYRGEAVPTSTPVLAVSSGNPPFSFALPGENEPAVVVDAGAAFDSSQFTEDGFEELARRFPSPFFKSMGMIATSTLIGGALTGFTGAASDAVQKRWTGAGMGGTVIVLDPDVIGDGRAFRAEVDRYVRDIRDGHLPLPGTDRVYLPGHVEEERMVEYRRDGIPFGEGEQSA</sequence>
<dbReference type="InterPro" id="IPR043144">
    <property type="entry name" value="Mal/L-sulf/L-lact_DH-like_ah"/>
</dbReference>
<accession>A0A382JKK1</accession>
<dbReference type="PANTHER" id="PTHR11091">
    <property type="entry name" value="OXIDOREDUCTASE-RELATED"/>
    <property type="match status" value="1"/>
</dbReference>
<evidence type="ECO:0008006" key="4">
    <source>
        <dbReference type="Google" id="ProtNLM"/>
    </source>
</evidence>
<dbReference type="InterPro" id="IPR043143">
    <property type="entry name" value="Mal/L-sulf/L-lact_DH-like_NADP"/>
</dbReference>
<dbReference type="EMBL" id="UINC01074558">
    <property type="protein sequence ID" value="SVC11872.1"/>
    <property type="molecule type" value="Genomic_DNA"/>
</dbReference>
<gene>
    <name evidence="3" type="ORF">METZ01_LOCUS264726</name>
</gene>
<protein>
    <recommendedName>
        <fullName evidence="4">Ldh family oxidoreductase</fullName>
    </recommendedName>
</protein>
<evidence type="ECO:0000313" key="3">
    <source>
        <dbReference type="EMBL" id="SVC11872.1"/>
    </source>
</evidence>
<dbReference type="AlphaFoldDB" id="A0A382JKK1"/>
<reference evidence="3" key="1">
    <citation type="submission" date="2018-05" db="EMBL/GenBank/DDBJ databases">
        <authorList>
            <person name="Lanie J.A."/>
            <person name="Ng W.-L."/>
            <person name="Kazmierczak K.M."/>
            <person name="Andrzejewski T.M."/>
            <person name="Davidsen T.M."/>
            <person name="Wayne K.J."/>
            <person name="Tettelin H."/>
            <person name="Glass J.I."/>
            <person name="Rusch D."/>
            <person name="Podicherti R."/>
            <person name="Tsui H.-C.T."/>
            <person name="Winkler M.E."/>
        </authorList>
    </citation>
    <scope>NUCLEOTIDE SEQUENCE</scope>
</reference>